<proteinExistence type="predicted"/>
<dbReference type="AlphaFoldDB" id="A0A8T8SAQ3"/>
<protein>
    <submittedName>
        <fullName evidence="1">Uncharacterized protein</fullName>
    </submittedName>
</protein>
<reference evidence="1" key="2">
    <citation type="journal article" date="2019" name="IMA Fungus">
        <title>Genome sequencing and comparison of five Tilletia species to identify candidate genes for the detection of regulated species infecting wheat.</title>
        <authorList>
            <person name="Nguyen H.D.T."/>
            <person name="Sultana T."/>
            <person name="Kesanakurti P."/>
            <person name="Hambleton S."/>
        </authorList>
    </citation>
    <scope>NUCLEOTIDE SEQUENCE</scope>
    <source>
        <strain evidence="1">DAOMC 236416</strain>
    </source>
</reference>
<accession>A0A8T8SAQ3</accession>
<dbReference type="Proteomes" id="UP000077521">
    <property type="component" value="Unassembled WGS sequence"/>
</dbReference>
<dbReference type="EMBL" id="LWDF02002442">
    <property type="protein sequence ID" value="KAE8236016.1"/>
    <property type="molecule type" value="Genomic_DNA"/>
</dbReference>
<gene>
    <name evidence="1" type="ORF">A4X13_0g9293</name>
</gene>
<comment type="caution">
    <text evidence="1">The sequence shown here is derived from an EMBL/GenBank/DDBJ whole genome shotgun (WGS) entry which is preliminary data.</text>
</comment>
<feature type="non-terminal residue" evidence="1">
    <location>
        <position position="1"/>
    </location>
</feature>
<sequence>AGSATRRQTAVLMDVLKRKSLISRLPEMADSLYMLFAQAAVAQGMAPTPRSSSS</sequence>
<evidence type="ECO:0000313" key="2">
    <source>
        <dbReference type="Proteomes" id="UP000077521"/>
    </source>
</evidence>
<reference evidence="1" key="1">
    <citation type="submission" date="2016-04" db="EMBL/GenBank/DDBJ databases">
        <authorList>
            <person name="Nguyen H.D."/>
            <person name="Samba Siva P."/>
            <person name="Cullis J."/>
            <person name="Levesque C.A."/>
            <person name="Hambleton S."/>
        </authorList>
    </citation>
    <scope>NUCLEOTIDE SEQUENCE</scope>
    <source>
        <strain evidence="1">DAOMC 236416</strain>
    </source>
</reference>
<evidence type="ECO:0000313" key="1">
    <source>
        <dbReference type="EMBL" id="KAE8236016.1"/>
    </source>
</evidence>
<name>A0A8T8SAQ3_9BASI</name>
<keyword evidence="2" id="KW-1185">Reference proteome</keyword>
<organism evidence="1 2">
    <name type="scientific">Tilletia indica</name>
    <dbReference type="NCBI Taxonomy" id="43049"/>
    <lineage>
        <taxon>Eukaryota</taxon>
        <taxon>Fungi</taxon>
        <taxon>Dikarya</taxon>
        <taxon>Basidiomycota</taxon>
        <taxon>Ustilaginomycotina</taxon>
        <taxon>Exobasidiomycetes</taxon>
        <taxon>Tilletiales</taxon>
        <taxon>Tilletiaceae</taxon>
        <taxon>Tilletia</taxon>
    </lineage>
</organism>